<protein>
    <recommendedName>
        <fullName evidence="2">CCHC-type domain-containing protein</fullName>
    </recommendedName>
</protein>
<gene>
    <name evidence="1" type="ORF">F2Q70_00003541</name>
</gene>
<evidence type="ECO:0000313" key="1">
    <source>
        <dbReference type="EMBL" id="KAF2573749.1"/>
    </source>
</evidence>
<name>A0A8S9IV38_BRACR</name>
<organism evidence="1">
    <name type="scientific">Brassica cretica</name>
    <name type="common">Mustard</name>
    <dbReference type="NCBI Taxonomy" id="69181"/>
    <lineage>
        <taxon>Eukaryota</taxon>
        <taxon>Viridiplantae</taxon>
        <taxon>Streptophyta</taxon>
        <taxon>Embryophyta</taxon>
        <taxon>Tracheophyta</taxon>
        <taxon>Spermatophyta</taxon>
        <taxon>Magnoliopsida</taxon>
        <taxon>eudicotyledons</taxon>
        <taxon>Gunneridae</taxon>
        <taxon>Pentapetalae</taxon>
        <taxon>rosids</taxon>
        <taxon>malvids</taxon>
        <taxon>Brassicales</taxon>
        <taxon>Brassicaceae</taxon>
        <taxon>Brassiceae</taxon>
        <taxon>Brassica</taxon>
    </lineage>
</organism>
<comment type="caution">
    <text evidence="1">The sequence shown here is derived from an EMBL/GenBank/DDBJ whole genome shotgun (WGS) entry which is preliminary data.</text>
</comment>
<accession>A0A8S9IV38</accession>
<dbReference type="EMBL" id="QGKY02001015">
    <property type="protein sequence ID" value="KAF2573749.1"/>
    <property type="molecule type" value="Genomic_DNA"/>
</dbReference>
<proteinExistence type="predicted"/>
<sequence length="107" mass="11885">MPTSGTATLDHLLTLGQCPGSNWGLGFQGFTSKSAEIGEHINFVKETAKGKGKMDQEMTNEATKTGSCRVAEKNENLNRAVPRKRGNGCHFCGRRGHHVRFCYFRRQ</sequence>
<reference evidence="1" key="1">
    <citation type="submission" date="2019-12" db="EMBL/GenBank/DDBJ databases">
        <title>Genome sequencing and annotation of Brassica cretica.</title>
        <authorList>
            <person name="Studholme D.J."/>
            <person name="Sarris P.F."/>
        </authorList>
    </citation>
    <scope>NUCLEOTIDE SEQUENCE</scope>
    <source>
        <strain evidence="1">PFS-102/07</strain>
        <tissue evidence="1">Leaf</tissue>
    </source>
</reference>
<dbReference type="AlphaFoldDB" id="A0A8S9IV38"/>
<evidence type="ECO:0008006" key="2">
    <source>
        <dbReference type="Google" id="ProtNLM"/>
    </source>
</evidence>